<dbReference type="AlphaFoldDB" id="A0AA88H343"/>
<keyword evidence="3" id="KW-0653">Protein transport</keyword>
<keyword evidence="5" id="KW-1185">Reference proteome</keyword>
<evidence type="ECO:0000256" key="2">
    <source>
        <dbReference type="ARBA" id="ARBA00022448"/>
    </source>
</evidence>
<evidence type="ECO:0000256" key="1">
    <source>
        <dbReference type="ARBA" id="ARBA00010394"/>
    </source>
</evidence>
<reference evidence="4" key="1">
    <citation type="submission" date="2023-07" db="EMBL/GenBank/DDBJ databases">
        <title>Chromosome-level genome assembly of Artemia franciscana.</title>
        <authorList>
            <person name="Jo E."/>
        </authorList>
    </citation>
    <scope>NUCLEOTIDE SEQUENCE</scope>
    <source>
        <tissue evidence="4">Whole body</tissue>
    </source>
</reference>
<dbReference type="PANTHER" id="PTHR23316">
    <property type="entry name" value="IMPORTIN ALPHA"/>
    <property type="match status" value="1"/>
</dbReference>
<feature type="non-terminal residue" evidence="4">
    <location>
        <position position="1"/>
    </location>
</feature>
<evidence type="ECO:0000313" key="4">
    <source>
        <dbReference type="EMBL" id="KAK2703523.1"/>
    </source>
</evidence>
<dbReference type="InterPro" id="IPR011989">
    <property type="entry name" value="ARM-like"/>
</dbReference>
<dbReference type="Gene3D" id="1.25.10.10">
    <property type="entry name" value="Leucine-rich Repeat Variant"/>
    <property type="match status" value="1"/>
</dbReference>
<dbReference type="SUPFAM" id="SSF48371">
    <property type="entry name" value="ARM repeat"/>
    <property type="match status" value="1"/>
</dbReference>
<evidence type="ECO:0000313" key="5">
    <source>
        <dbReference type="Proteomes" id="UP001187531"/>
    </source>
</evidence>
<dbReference type="EMBL" id="JAVRJZ010000089">
    <property type="protein sequence ID" value="KAK2703523.1"/>
    <property type="molecule type" value="Genomic_DNA"/>
</dbReference>
<keyword evidence="2" id="KW-0813">Transport</keyword>
<accession>A0AA88H343</accession>
<evidence type="ECO:0000256" key="3">
    <source>
        <dbReference type="ARBA" id="ARBA00022927"/>
    </source>
</evidence>
<dbReference type="InterPro" id="IPR016024">
    <property type="entry name" value="ARM-type_fold"/>
</dbReference>
<dbReference type="Proteomes" id="UP001187531">
    <property type="component" value="Unassembled WGS sequence"/>
</dbReference>
<protein>
    <submittedName>
        <fullName evidence="4">Uncharacterized protein</fullName>
    </submittedName>
</protein>
<proteinExistence type="inferred from homology"/>
<dbReference type="GO" id="GO:0015031">
    <property type="term" value="P:protein transport"/>
    <property type="evidence" value="ECO:0007669"/>
    <property type="project" value="UniProtKB-KW"/>
</dbReference>
<name>A0AA88H343_ARTSF</name>
<gene>
    <name evidence="4" type="ORF">QYM36_018052</name>
</gene>
<comment type="caution">
    <text evidence="4">The sequence shown here is derived from an EMBL/GenBank/DDBJ whole genome shotgun (WGS) entry which is preliminary data.</text>
</comment>
<dbReference type="Pfam" id="PF00514">
    <property type="entry name" value="Arm"/>
    <property type="match status" value="1"/>
</dbReference>
<dbReference type="SMART" id="SM00185">
    <property type="entry name" value="ARM"/>
    <property type="match status" value="4"/>
</dbReference>
<organism evidence="4 5">
    <name type="scientific">Artemia franciscana</name>
    <name type="common">Brine shrimp</name>
    <name type="synonym">Artemia sanfranciscana</name>
    <dbReference type="NCBI Taxonomy" id="6661"/>
    <lineage>
        <taxon>Eukaryota</taxon>
        <taxon>Metazoa</taxon>
        <taxon>Ecdysozoa</taxon>
        <taxon>Arthropoda</taxon>
        <taxon>Crustacea</taxon>
        <taxon>Branchiopoda</taxon>
        <taxon>Anostraca</taxon>
        <taxon>Artemiidae</taxon>
        <taxon>Artemia</taxon>
    </lineage>
</organism>
<sequence length="361" mass="41200">MDDPLVIRLDELSTVKCKDLIEIPDKDLYRKKRKELEMSPLRKVARNVFNLWRNKKSRPSIDELKPCLPFLKALLVLEDKEVLVNVCWVLSEISGVSNDHIQLVVEGKVIPRLIELLKVDDPDIILPALHCIGNIVSGTDFQTDAVVGEGVLEVLASLLKPFEPKFGFENHCSFLWPESKLKILNEAAWTLSNITAGNQYHIMSVVQSGCFARLVKLFYHGSVGLRVQAFWPIRDVVMGGSLEDVSSFSMAGSLFQSLAIVELLKINDEGILMALLKLIEIILKISNKIEETENEENPSENLKMLHSRCLDKVDIRWLLWAQQWFEDMEVVKELQKLRGETSFSRVKNEVDRIIAEYYPDV</sequence>
<comment type="similarity">
    <text evidence="1">Belongs to the importin alpha family.</text>
</comment>
<dbReference type="InterPro" id="IPR000225">
    <property type="entry name" value="Armadillo"/>
</dbReference>